<evidence type="ECO:0000313" key="3">
    <source>
        <dbReference type="EMBL" id="MBI8988883.1"/>
    </source>
</evidence>
<evidence type="ECO:0000259" key="2">
    <source>
        <dbReference type="Pfam" id="PF01458"/>
    </source>
</evidence>
<comment type="similarity">
    <text evidence="1">Belongs to the iron-sulfur cluster assembly SufBD family.</text>
</comment>
<dbReference type="EMBL" id="JAEIOS010000011">
    <property type="protein sequence ID" value="MBI8988883.1"/>
    <property type="molecule type" value="Genomic_DNA"/>
</dbReference>
<dbReference type="RefSeq" id="WP_198737924.1">
    <property type="nucleotide sequence ID" value="NZ_JAEIOS010000011.1"/>
</dbReference>
<name>A0A934MAA9_9CORY</name>
<dbReference type="Pfam" id="PF01458">
    <property type="entry name" value="SUFBD_core"/>
    <property type="match status" value="1"/>
</dbReference>
<dbReference type="InterPro" id="IPR055346">
    <property type="entry name" value="Fe-S_cluster_assembly_SufBD"/>
</dbReference>
<sequence length="377" mass="40581">MTSTVPAVTPVPGLGSGSVTPGLLADLGWHDEDSCAATSLMVDHHFERIVTHDGQVEIMPLSDAVVTYPWVQQLMFSLVDPLDDDVLRRAFESQDRPLGTFMWVHDGAVLDGPLQSFSFMTVPQERQFVHDLTVIGAGARVDHVSGSGVTPKMTHGRHVSVSETFIGEGARLRSLDVERWGPQMDVHSWSGTRIARDAVNSSVSVAVSGLRNHVSHSVVELDDGATDTSHSVVFAPAGTHREMDTEIRLQGAGSRAEQVSRMVSDGGEVSNDTTLVGIGRGCSGFLECDGLMLRDTGYIDSVPALKARVDEAQLSHEASVGMIDGDRLDYLMALGLDEDIARDLIVRGFLDLTEQSVPDSLRATVEGLITAAREAEL</sequence>
<feature type="domain" description="SUF system FeS cluster assembly SufBD core" evidence="2">
    <location>
        <begin position="125"/>
        <end position="349"/>
    </location>
</feature>
<evidence type="ECO:0000313" key="4">
    <source>
        <dbReference type="Proteomes" id="UP000645966"/>
    </source>
</evidence>
<dbReference type="GO" id="GO:0016226">
    <property type="term" value="P:iron-sulfur cluster assembly"/>
    <property type="evidence" value="ECO:0007669"/>
    <property type="project" value="InterPro"/>
</dbReference>
<comment type="caution">
    <text evidence="3">The sequence shown here is derived from an EMBL/GenBank/DDBJ whole genome shotgun (WGS) entry which is preliminary data.</text>
</comment>
<evidence type="ECO:0000256" key="1">
    <source>
        <dbReference type="ARBA" id="ARBA00043967"/>
    </source>
</evidence>
<dbReference type="AlphaFoldDB" id="A0A934MAA9"/>
<dbReference type="PANTHER" id="PTHR30508">
    <property type="entry name" value="FES CLUSTER ASSEMBLY PROTEIN SUF"/>
    <property type="match status" value="1"/>
</dbReference>
<protein>
    <submittedName>
        <fullName evidence="3">SufD family Fe-S cluster assembly protein</fullName>
    </submittedName>
</protein>
<keyword evidence="4" id="KW-1185">Reference proteome</keyword>
<accession>A0A934MAA9</accession>
<organism evidence="3 4">
    <name type="scientific">Corynebacterium meridianum</name>
    <dbReference type="NCBI Taxonomy" id="2765363"/>
    <lineage>
        <taxon>Bacteria</taxon>
        <taxon>Bacillati</taxon>
        <taxon>Actinomycetota</taxon>
        <taxon>Actinomycetes</taxon>
        <taxon>Mycobacteriales</taxon>
        <taxon>Corynebacteriaceae</taxon>
        <taxon>Corynebacterium</taxon>
    </lineage>
</organism>
<gene>
    <name evidence="3" type="ORF">JDV75_03795</name>
</gene>
<dbReference type="PANTHER" id="PTHR30508:SF1">
    <property type="entry name" value="UPF0051 PROTEIN ABCI8, CHLOROPLASTIC-RELATED"/>
    <property type="match status" value="1"/>
</dbReference>
<dbReference type="InterPro" id="IPR000825">
    <property type="entry name" value="SUF_FeS_clus_asmbl_SufBD_core"/>
</dbReference>
<dbReference type="SUPFAM" id="SSF101960">
    <property type="entry name" value="Stabilizer of iron transporter SufD"/>
    <property type="match status" value="1"/>
</dbReference>
<dbReference type="InterPro" id="IPR037284">
    <property type="entry name" value="SUF_FeS_clus_asmbl_SufBD_sf"/>
</dbReference>
<reference evidence="3" key="1">
    <citation type="submission" date="2020-12" db="EMBL/GenBank/DDBJ databases">
        <title>Genome public.</title>
        <authorList>
            <person name="Sun Q."/>
        </authorList>
    </citation>
    <scope>NUCLEOTIDE SEQUENCE</scope>
    <source>
        <strain evidence="3">CCM 8863</strain>
    </source>
</reference>
<dbReference type="Proteomes" id="UP000645966">
    <property type="component" value="Unassembled WGS sequence"/>
</dbReference>
<proteinExistence type="inferred from homology"/>